<dbReference type="EMBL" id="UOGI01000200">
    <property type="protein sequence ID" value="VAX33713.1"/>
    <property type="molecule type" value="Genomic_DNA"/>
</dbReference>
<evidence type="ECO:0000313" key="2">
    <source>
        <dbReference type="EMBL" id="VAX33713.1"/>
    </source>
</evidence>
<dbReference type="AlphaFoldDB" id="A0A3B1DA51"/>
<name>A0A3B1DA51_9ZZZZ</name>
<organism evidence="2">
    <name type="scientific">hydrothermal vent metagenome</name>
    <dbReference type="NCBI Taxonomy" id="652676"/>
    <lineage>
        <taxon>unclassified sequences</taxon>
        <taxon>metagenomes</taxon>
        <taxon>ecological metagenomes</taxon>
    </lineage>
</organism>
<reference evidence="2" key="1">
    <citation type="submission" date="2018-06" db="EMBL/GenBank/DDBJ databases">
        <authorList>
            <person name="Zhirakovskaya E."/>
        </authorList>
    </citation>
    <scope>NUCLEOTIDE SEQUENCE</scope>
</reference>
<accession>A0A3B1DA51</accession>
<evidence type="ECO:0000259" key="1">
    <source>
        <dbReference type="Pfam" id="PF10040"/>
    </source>
</evidence>
<dbReference type="Pfam" id="PF10040">
    <property type="entry name" value="CRISPR_Cas6"/>
    <property type="match status" value="1"/>
</dbReference>
<protein>
    <recommendedName>
        <fullName evidence="1">CRISPR-associated protein Cas6 C-terminal domain-containing protein</fullName>
    </recommendedName>
</protein>
<proteinExistence type="predicted"/>
<dbReference type="InterPro" id="IPR019267">
    <property type="entry name" value="CRISPR-assoc_Cas6_C"/>
</dbReference>
<dbReference type="Gene3D" id="3.30.70.1900">
    <property type="match status" value="1"/>
</dbReference>
<sequence length="309" mass="35295">MNQQSKTQPETGYLKESLSGFRALKVEFTLLPTDRIHLGPDEVKGDRWRGGFGEALRSMACLHRWEKTDCSECNESADCFYHRYFFSDMPHPYVMLPELDGRRVYDPGEVMVIEMVLIGEAAGHADKFVMTVEEVGKRGIGGRRGRFRVKSVVAKDLIDDSGFFKEESLNAGGCVIELLTPLKIKEGASGLNYRNLSFETFFRLLIKRIINLNNLYCNGRGFDKERIEPEKQDLFRLAREIEAKTYTEWRDFKRFSSRQHKSLKIGGQLGIIMYNGDTGPFYPYLKLGEIVGVGQHTTSGFGRYRLITA</sequence>
<feature type="domain" description="CRISPR-associated protein Cas6 C-terminal" evidence="1">
    <location>
        <begin position="176"/>
        <end position="304"/>
    </location>
</feature>
<gene>
    <name evidence="2" type="ORF">MNBD_NITROSPIRAE03-512</name>
</gene>